<feature type="compositionally biased region" description="Low complexity" evidence="1">
    <location>
        <begin position="332"/>
        <end position="347"/>
    </location>
</feature>
<name>A0A4U5MV61_STECR</name>
<feature type="compositionally biased region" description="Low complexity" evidence="1">
    <location>
        <begin position="415"/>
        <end position="434"/>
    </location>
</feature>
<organism evidence="2 3">
    <name type="scientific">Steinernema carpocapsae</name>
    <name type="common">Entomopathogenic nematode</name>
    <dbReference type="NCBI Taxonomy" id="34508"/>
    <lineage>
        <taxon>Eukaryota</taxon>
        <taxon>Metazoa</taxon>
        <taxon>Ecdysozoa</taxon>
        <taxon>Nematoda</taxon>
        <taxon>Chromadorea</taxon>
        <taxon>Rhabditida</taxon>
        <taxon>Tylenchina</taxon>
        <taxon>Panagrolaimomorpha</taxon>
        <taxon>Strongyloidoidea</taxon>
        <taxon>Steinernematidae</taxon>
        <taxon>Steinernema</taxon>
    </lineage>
</organism>
<sequence length="495" mass="55732">MGRRFDEKLELCKLIRSQREILFGKTGEGNSTKEAKELTWKWIYNECATKGHSWTVGKDWCYLRRSKWPVIKCEALKRLSQDLQSGGVTKKTTKFDEFILEFVLMPELDSHCGSVDLKGIKLECIDRLAMPEDGMDMTMSPDITMSPNRLADISEETPEMSRRHEEKMELVRLIAERKRELFGRSYDGCDRSRKEEAWRGVFDECHSRGHSWTIGKDWIYLRKSKWPGIKSDALKRRDDDPRKSESLKLKANALDSYVRENILGADQNDPNSFSLNDDSVTTESPPQTVDNDENIFSQPVITDLSQANMALLWDQLVGRAPIANPQMMPEISSASTSSPSTPAAGTPAPQPVAVMPTPANLSMPPTRCNSEVRSKYLDNAQLAQLRKRRRLEMNGIDEPKPLINGITARASSPMSGTSAFSPVSTSSNPSQSIPHPGSIEDLRKQALEAQIEKDKAMTRYYSLQYQLALAQALGNQQPDLSAMLEVLKDHHQGIV</sequence>
<evidence type="ECO:0000313" key="2">
    <source>
        <dbReference type="EMBL" id="TKR73638.1"/>
    </source>
</evidence>
<dbReference type="EMBL" id="AZBU02000006">
    <property type="protein sequence ID" value="TKR73638.1"/>
    <property type="molecule type" value="Genomic_DNA"/>
</dbReference>
<dbReference type="OrthoDB" id="5812941at2759"/>
<feature type="region of interest" description="Disordered" evidence="1">
    <location>
        <begin position="410"/>
        <end position="438"/>
    </location>
</feature>
<feature type="region of interest" description="Disordered" evidence="1">
    <location>
        <begin position="264"/>
        <end position="294"/>
    </location>
</feature>
<proteinExistence type="predicted"/>
<evidence type="ECO:0000256" key="1">
    <source>
        <dbReference type="SAM" id="MobiDB-lite"/>
    </source>
</evidence>
<reference evidence="2 3" key="1">
    <citation type="journal article" date="2015" name="Genome Biol.">
        <title>Comparative genomics of Steinernema reveals deeply conserved gene regulatory networks.</title>
        <authorList>
            <person name="Dillman A.R."/>
            <person name="Macchietto M."/>
            <person name="Porter C.F."/>
            <person name="Rogers A."/>
            <person name="Williams B."/>
            <person name="Antoshechkin I."/>
            <person name="Lee M.M."/>
            <person name="Goodwin Z."/>
            <person name="Lu X."/>
            <person name="Lewis E.E."/>
            <person name="Goodrich-Blair H."/>
            <person name="Stock S.P."/>
            <person name="Adams B.J."/>
            <person name="Sternberg P.W."/>
            <person name="Mortazavi A."/>
        </authorList>
    </citation>
    <scope>NUCLEOTIDE SEQUENCE [LARGE SCALE GENOMIC DNA]</scope>
    <source>
        <strain evidence="2 3">ALL</strain>
    </source>
</reference>
<gene>
    <name evidence="2" type="ORF">L596_020928</name>
</gene>
<dbReference type="AlphaFoldDB" id="A0A4U5MV61"/>
<reference evidence="2 3" key="2">
    <citation type="journal article" date="2019" name="G3 (Bethesda)">
        <title>Hybrid Assembly of the Genome of the Entomopathogenic Nematode Steinernema carpocapsae Identifies the X-Chromosome.</title>
        <authorList>
            <person name="Serra L."/>
            <person name="Macchietto M."/>
            <person name="Macias-Munoz A."/>
            <person name="McGill C.J."/>
            <person name="Rodriguez I.M."/>
            <person name="Rodriguez B."/>
            <person name="Murad R."/>
            <person name="Mortazavi A."/>
        </authorList>
    </citation>
    <scope>NUCLEOTIDE SEQUENCE [LARGE SCALE GENOMIC DNA]</scope>
    <source>
        <strain evidence="2 3">ALL</strain>
    </source>
</reference>
<accession>A0A4U5MV61</accession>
<feature type="compositionally biased region" description="Polar residues" evidence="1">
    <location>
        <begin position="268"/>
        <end position="294"/>
    </location>
</feature>
<protein>
    <recommendedName>
        <fullName evidence="4">Regulatory protein zeste</fullName>
    </recommendedName>
</protein>
<feature type="region of interest" description="Disordered" evidence="1">
    <location>
        <begin position="329"/>
        <end position="351"/>
    </location>
</feature>
<evidence type="ECO:0000313" key="3">
    <source>
        <dbReference type="Proteomes" id="UP000298663"/>
    </source>
</evidence>
<comment type="caution">
    <text evidence="2">The sequence shown here is derived from an EMBL/GenBank/DDBJ whole genome shotgun (WGS) entry which is preliminary data.</text>
</comment>
<evidence type="ECO:0008006" key="4">
    <source>
        <dbReference type="Google" id="ProtNLM"/>
    </source>
</evidence>
<keyword evidence="3" id="KW-1185">Reference proteome</keyword>
<dbReference type="Proteomes" id="UP000298663">
    <property type="component" value="Unassembled WGS sequence"/>
</dbReference>